<evidence type="ECO:0000256" key="1">
    <source>
        <dbReference type="ARBA" id="ARBA00022722"/>
    </source>
</evidence>
<dbReference type="PANTHER" id="PTHR11070">
    <property type="entry name" value="UVRD / RECB / PCRA DNA HELICASE FAMILY MEMBER"/>
    <property type="match status" value="1"/>
</dbReference>
<evidence type="ECO:0000256" key="14">
    <source>
        <dbReference type="ARBA" id="ARBA00048988"/>
    </source>
</evidence>
<dbReference type="InterPro" id="IPR014016">
    <property type="entry name" value="UvrD-like_ATP-bd"/>
</dbReference>
<evidence type="ECO:0000256" key="16">
    <source>
        <dbReference type="SAM" id="MobiDB-lite"/>
    </source>
</evidence>
<dbReference type="SUPFAM" id="SSF52980">
    <property type="entry name" value="Restriction endonuclease-like"/>
    <property type="match status" value="1"/>
</dbReference>
<dbReference type="PANTHER" id="PTHR11070:SF2">
    <property type="entry name" value="ATP-DEPENDENT DNA HELICASE SRS2"/>
    <property type="match status" value="1"/>
</dbReference>
<dbReference type="Proteomes" id="UP000295510">
    <property type="component" value="Unassembled WGS sequence"/>
</dbReference>
<dbReference type="GO" id="GO:0043138">
    <property type="term" value="F:3'-5' DNA helicase activity"/>
    <property type="evidence" value="ECO:0007669"/>
    <property type="project" value="UniProtKB-EC"/>
</dbReference>
<keyword evidence="9" id="KW-0234">DNA repair</keyword>
<evidence type="ECO:0000256" key="6">
    <source>
        <dbReference type="ARBA" id="ARBA00022839"/>
    </source>
</evidence>
<dbReference type="InterPro" id="IPR038726">
    <property type="entry name" value="PDDEXK_AddAB-type"/>
</dbReference>
<dbReference type="Gene3D" id="3.90.320.10">
    <property type="match status" value="1"/>
</dbReference>
<keyword evidence="5 15" id="KW-0347">Helicase</keyword>
<evidence type="ECO:0000256" key="5">
    <source>
        <dbReference type="ARBA" id="ARBA00022806"/>
    </source>
</evidence>
<dbReference type="SUPFAM" id="SSF52540">
    <property type="entry name" value="P-loop containing nucleoside triphosphate hydrolases"/>
    <property type="match status" value="1"/>
</dbReference>
<evidence type="ECO:0000256" key="2">
    <source>
        <dbReference type="ARBA" id="ARBA00022741"/>
    </source>
</evidence>
<dbReference type="GO" id="GO:0005829">
    <property type="term" value="C:cytosol"/>
    <property type="evidence" value="ECO:0007669"/>
    <property type="project" value="TreeGrafter"/>
</dbReference>
<feature type="domain" description="UvrD-like helicase C-terminal" evidence="18">
    <location>
        <begin position="520"/>
        <end position="790"/>
    </location>
</feature>
<dbReference type="Pfam" id="PF13361">
    <property type="entry name" value="UvrD_C"/>
    <property type="match status" value="1"/>
</dbReference>
<dbReference type="InterPro" id="IPR027417">
    <property type="entry name" value="P-loop_NTPase"/>
</dbReference>
<accession>A0A4V3D5Y3</accession>
<feature type="region of interest" description="Disordered" evidence="16">
    <location>
        <begin position="955"/>
        <end position="984"/>
    </location>
</feature>
<dbReference type="GO" id="GO:0005524">
    <property type="term" value="F:ATP binding"/>
    <property type="evidence" value="ECO:0007669"/>
    <property type="project" value="UniProtKB-UniRule"/>
</dbReference>
<comment type="caution">
    <text evidence="19">The sequence shown here is derived from an EMBL/GenBank/DDBJ whole genome shotgun (WGS) entry which is preliminary data.</text>
</comment>
<dbReference type="Pfam" id="PF00580">
    <property type="entry name" value="UvrD-helicase"/>
    <property type="match status" value="1"/>
</dbReference>
<evidence type="ECO:0000259" key="17">
    <source>
        <dbReference type="PROSITE" id="PS51198"/>
    </source>
</evidence>
<keyword evidence="20" id="KW-1185">Reference proteome</keyword>
<evidence type="ECO:0000256" key="4">
    <source>
        <dbReference type="ARBA" id="ARBA00022801"/>
    </source>
</evidence>
<evidence type="ECO:0000256" key="15">
    <source>
        <dbReference type="PROSITE-ProRule" id="PRU00560"/>
    </source>
</evidence>
<sequence length="1147" mass="126661">MTLAMPDLLTQDTDNRAQAIDPRRSFLIEAPAGAGKTELLTQRFLALLAQVQEPEEVVALTFTNKAAAEMRERILGSLQRSARGEAPPEPHRQTTHRLGLEVMAQDRARGWGLLAHPSRLQITTLDALCGRLVRQMPLLSRLGSQPAIATDPQPHYRQAARDTLALLDTDHPVADALWRVLDRFDNDSARLQTQLIAMLASRDQWLRHSVQGVDLDAAEAALSDLIEDELARAAAVLTPDLQAQLMPLARFAANQVLVSQASGQPVPALQGITPLADWTEPLRPLASELPRWRALPALLLTQRGELRKTAPTNCGFNTPEGQTLAKDFKALLQRLADAGAAPPLHALTRLPDPQYDADDRQFIGDLIAVLKVATAQLWLAFQQAREVDFTEMAQNALLALGDEAAPSELQLRLDYRISHLLVDEFQDTSPTQVELLRRLTAGWTPGDGRTLFLVGDPMQSIYKFRKADVGLFLKVRERGLGHLPLEALHLYRNNRSHTAVVDWVNATFPGVFSPRDDHHRGAVRFTEAIATRGAHALAHVCWHPLVADDGTDADEASADDLSSSEREAQQVIQLIRQAQAESPDGTIAVLVRARRHLETLVAALRSADPALPFQAVEIEALGERQVIQDLLSLTHALCHLGDRTHWLAVLRAPWCGLTLHDLHQLAADDHHSAVWTLIQAPERRARLSPDGQARLAHLHAVMAEALAHQGQQRPRRWIEGVWQALGGPWCLKQPAEWLDAQAFFETLDRCERQGTIDLHLLPQEVAKLFAAPDPQAGERLQLMTIHKSKGLEFDTVILPGLHGKPATTDRPLLLWDEVLDEHGQERLVVAAPPTRRDHDAATPSRFAFLQAFEAERHLHEARRLLYVAVTRARRQLHLLGTVQRSPRAANGLLSPPSGSLLGLLWHVAEPHFIAQADAPGSVEANPSAPPALPLSGYAHRLERLAQVGWPPAWQAAPPASLPATGRDAPPPATGGDTRATGTGQPALASDLGRLVHRYLEIIALDGVDHWPPERVEALRPAMRLWLQAQGHGAAAARQAADEAADQLLTTLRSPQGRWVLAPHDEAASEWAITTWNDGQARTHVIDRTFIAEGIRWIIDYKTTRDDDADATVYREQLARYRRLFSEGPPVRMGIFFTHRGTFSEVSD</sequence>
<dbReference type="GO" id="GO:0004527">
    <property type="term" value="F:exonuclease activity"/>
    <property type="evidence" value="ECO:0007669"/>
    <property type="project" value="UniProtKB-KW"/>
</dbReference>
<keyword evidence="3" id="KW-0227">DNA damage</keyword>
<dbReference type="RefSeq" id="WP_133598185.1">
    <property type="nucleotide sequence ID" value="NZ_SNYL01000011.1"/>
</dbReference>
<dbReference type="EMBL" id="SNYL01000011">
    <property type="protein sequence ID" value="TDQ41797.1"/>
    <property type="molecule type" value="Genomic_DNA"/>
</dbReference>
<dbReference type="EC" id="5.6.2.4" evidence="12"/>
<name>A0A4V3D5Y3_9BURK</name>
<feature type="binding site" evidence="15">
    <location>
        <begin position="30"/>
        <end position="37"/>
    </location>
    <ligand>
        <name>ATP</name>
        <dbReference type="ChEBI" id="CHEBI:30616"/>
    </ligand>
</feature>
<dbReference type="PROSITE" id="PS51217">
    <property type="entry name" value="UVRD_HELICASE_CTER"/>
    <property type="match status" value="1"/>
</dbReference>
<feature type="domain" description="UvrD-like helicase ATP-binding" evidence="17">
    <location>
        <begin position="9"/>
        <end position="497"/>
    </location>
</feature>
<evidence type="ECO:0000256" key="12">
    <source>
        <dbReference type="ARBA" id="ARBA00034808"/>
    </source>
</evidence>
<keyword evidence="10" id="KW-0413">Isomerase</keyword>
<dbReference type="GO" id="GO:0003677">
    <property type="term" value="F:DNA binding"/>
    <property type="evidence" value="ECO:0007669"/>
    <property type="project" value="UniProtKB-KW"/>
</dbReference>
<protein>
    <recommendedName>
        <fullName evidence="12">DNA 3'-5' helicase</fullName>
        <ecNumber evidence="12">5.6.2.4</ecNumber>
    </recommendedName>
    <alternativeName>
        <fullName evidence="13">DNA 3'-5' helicase II</fullName>
    </alternativeName>
</protein>
<evidence type="ECO:0000256" key="10">
    <source>
        <dbReference type="ARBA" id="ARBA00023235"/>
    </source>
</evidence>
<dbReference type="Gene3D" id="3.40.50.300">
    <property type="entry name" value="P-loop containing nucleotide triphosphate hydrolases"/>
    <property type="match status" value="4"/>
</dbReference>
<dbReference type="InterPro" id="IPR014017">
    <property type="entry name" value="DNA_helicase_UvrD-like_C"/>
</dbReference>
<keyword evidence="8" id="KW-0238">DNA-binding</keyword>
<keyword evidence="7 15" id="KW-0067">ATP-binding</keyword>
<dbReference type="AlphaFoldDB" id="A0A4V3D5Y3"/>
<keyword evidence="6 19" id="KW-0269">Exonuclease</keyword>
<keyword evidence="1" id="KW-0540">Nuclease</keyword>
<dbReference type="GO" id="GO:0000725">
    <property type="term" value="P:recombinational repair"/>
    <property type="evidence" value="ECO:0007669"/>
    <property type="project" value="TreeGrafter"/>
</dbReference>
<organism evidence="19 20">
    <name type="scientific">Tepidicella xavieri</name>
    <dbReference type="NCBI Taxonomy" id="360241"/>
    <lineage>
        <taxon>Bacteria</taxon>
        <taxon>Pseudomonadati</taxon>
        <taxon>Pseudomonadota</taxon>
        <taxon>Betaproteobacteria</taxon>
        <taxon>Burkholderiales</taxon>
        <taxon>Tepidicella</taxon>
    </lineage>
</organism>
<keyword evidence="2 15" id="KW-0547">Nucleotide-binding</keyword>
<evidence type="ECO:0000256" key="8">
    <source>
        <dbReference type="ARBA" id="ARBA00023125"/>
    </source>
</evidence>
<evidence type="ECO:0000259" key="18">
    <source>
        <dbReference type="PROSITE" id="PS51217"/>
    </source>
</evidence>
<evidence type="ECO:0000256" key="11">
    <source>
        <dbReference type="ARBA" id="ARBA00034617"/>
    </source>
</evidence>
<evidence type="ECO:0000256" key="9">
    <source>
        <dbReference type="ARBA" id="ARBA00023204"/>
    </source>
</evidence>
<gene>
    <name evidence="19" type="ORF">DFR43_11151</name>
</gene>
<dbReference type="InterPro" id="IPR011604">
    <property type="entry name" value="PDDEXK-like_dom_sf"/>
</dbReference>
<dbReference type="OrthoDB" id="5905204at2"/>
<dbReference type="GO" id="GO:0033202">
    <property type="term" value="C:DNA helicase complex"/>
    <property type="evidence" value="ECO:0007669"/>
    <property type="project" value="TreeGrafter"/>
</dbReference>
<dbReference type="InterPro" id="IPR000212">
    <property type="entry name" value="DNA_helicase_UvrD/REP"/>
</dbReference>
<evidence type="ECO:0000256" key="3">
    <source>
        <dbReference type="ARBA" id="ARBA00022763"/>
    </source>
</evidence>
<dbReference type="PROSITE" id="PS51198">
    <property type="entry name" value="UVRD_HELICASE_ATP_BIND"/>
    <property type="match status" value="1"/>
</dbReference>
<dbReference type="InterPro" id="IPR011335">
    <property type="entry name" value="Restrct_endonuc-II-like"/>
</dbReference>
<evidence type="ECO:0000256" key="13">
    <source>
        <dbReference type="ARBA" id="ARBA00034923"/>
    </source>
</evidence>
<proteinExistence type="predicted"/>
<reference evidence="19 20" key="1">
    <citation type="submission" date="2019-03" db="EMBL/GenBank/DDBJ databases">
        <title>Genomic Encyclopedia of Type Strains, Phase IV (KMG-IV): sequencing the most valuable type-strain genomes for metagenomic binning, comparative biology and taxonomic classification.</title>
        <authorList>
            <person name="Goeker M."/>
        </authorList>
    </citation>
    <scope>NUCLEOTIDE SEQUENCE [LARGE SCALE GENOMIC DNA]</scope>
    <source>
        <strain evidence="19 20">DSM 19605</strain>
    </source>
</reference>
<feature type="compositionally biased region" description="Low complexity" evidence="16">
    <location>
        <begin position="973"/>
        <end position="983"/>
    </location>
</feature>
<dbReference type="Gene3D" id="1.10.486.10">
    <property type="entry name" value="PCRA, domain 4"/>
    <property type="match status" value="1"/>
</dbReference>
<evidence type="ECO:0000313" key="20">
    <source>
        <dbReference type="Proteomes" id="UP000295510"/>
    </source>
</evidence>
<comment type="catalytic activity">
    <reaction evidence="14">
        <text>ATP + H2O = ADP + phosphate + H(+)</text>
        <dbReference type="Rhea" id="RHEA:13065"/>
        <dbReference type="ChEBI" id="CHEBI:15377"/>
        <dbReference type="ChEBI" id="CHEBI:15378"/>
        <dbReference type="ChEBI" id="CHEBI:30616"/>
        <dbReference type="ChEBI" id="CHEBI:43474"/>
        <dbReference type="ChEBI" id="CHEBI:456216"/>
        <dbReference type="EC" id="5.6.2.4"/>
    </reaction>
</comment>
<evidence type="ECO:0000313" key="19">
    <source>
        <dbReference type="EMBL" id="TDQ41797.1"/>
    </source>
</evidence>
<dbReference type="Pfam" id="PF12705">
    <property type="entry name" value="PDDEXK_1"/>
    <property type="match status" value="1"/>
</dbReference>
<keyword evidence="4 15" id="KW-0378">Hydrolase</keyword>
<comment type="catalytic activity">
    <reaction evidence="11">
        <text>Couples ATP hydrolysis with the unwinding of duplex DNA by translocating in the 3'-5' direction.</text>
        <dbReference type="EC" id="5.6.2.4"/>
    </reaction>
</comment>
<evidence type="ECO:0000256" key="7">
    <source>
        <dbReference type="ARBA" id="ARBA00022840"/>
    </source>
</evidence>